<dbReference type="PANTHER" id="PTHR24304">
    <property type="entry name" value="CYTOCHROME P450 FAMILY 7"/>
    <property type="match status" value="1"/>
</dbReference>
<reference evidence="8 9" key="1">
    <citation type="submission" date="2024-01" db="EMBL/GenBank/DDBJ databases">
        <title>A draft genome for the cacao thread blight pathogen Marasmiellus scandens.</title>
        <authorList>
            <person name="Baruah I.K."/>
            <person name="Leung J."/>
            <person name="Bukari Y."/>
            <person name="Amoako-Attah I."/>
            <person name="Meinhardt L.W."/>
            <person name="Bailey B.A."/>
            <person name="Cohen S.P."/>
        </authorList>
    </citation>
    <scope>NUCLEOTIDE SEQUENCE [LARGE SCALE GENOMIC DNA]</scope>
    <source>
        <strain evidence="8 9">GH-19</strain>
    </source>
</reference>
<proteinExistence type="inferred from homology"/>
<dbReference type="PANTHER" id="PTHR24304:SF2">
    <property type="entry name" value="24-HYDROXYCHOLESTEROL 7-ALPHA-HYDROXYLASE"/>
    <property type="match status" value="1"/>
</dbReference>
<keyword evidence="6 8" id="KW-0560">Oxidoreductase</keyword>
<feature type="transmembrane region" description="Helical" evidence="7">
    <location>
        <begin position="31"/>
        <end position="53"/>
    </location>
</feature>
<evidence type="ECO:0000256" key="3">
    <source>
        <dbReference type="ARBA" id="ARBA00022617"/>
    </source>
</evidence>
<dbReference type="Pfam" id="PF00067">
    <property type="entry name" value="p450"/>
    <property type="match status" value="1"/>
</dbReference>
<keyword evidence="9" id="KW-1185">Reference proteome</keyword>
<comment type="cofactor">
    <cofactor evidence="1">
        <name>heme</name>
        <dbReference type="ChEBI" id="CHEBI:30413"/>
    </cofactor>
</comment>
<evidence type="ECO:0000256" key="7">
    <source>
        <dbReference type="SAM" id="Phobius"/>
    </source>
</evidence>
<evidence type="ECO:0000256" key="1">
    <source>
        <dbReference type="ARBA" id="ARBA00001971"/>
    </source>
</evidence>
<dbReference type="Gene3D" id="1.10.630.10">
    <property type="entry name" value="Cytochrome P450"/>
    <property type="match status" value="1"/>
</dbReference>
<dbReference type="PROSITE" id="PS00086">
    <property type="entry name" value="CYTOCHROME_P450"/>
    <property type="match status" value="1"/>
</dbReference>
<evidence type="ECO:0000313" key="9">
    <source>
        <dbReference type="Proteomes" id="UP001498398"/>
    </source>
</evidence>
<keyword evidence="7" id="KW-0812">Transmembrane</keyword>
<dbReference type="Proteomes" id="UP001498398">
    <property type="component" value="Unassembled WGS sequence"/>
</dbReference>
<dbReference type="InterPro" id="IPR001128">
    <property type="entry name" value="Cyt_P450"/>
</dbReference>
<dbReference type="InterPro" id="IPR036396">
    <property type="entry name" value="Cyt_P450_sf"/>
</dbReference>
<dbReference type="GO" id="GO:0008398">
    <property type="term" value="F:sterol 14-demethylase activity"/>
    <property type="evidence" value="ECO:0007669"/>
    <property type="project" value="UniProtKB-EC"/>
</dbReference>
<organism evidence="8 9">
    <name type="scientific">Marasmiellus scandens</name>
    <dbReference type="NCBI Taxonomy" id="2682957"/>
    <lineage>
        <taxon>Eukaryota</taxon>
        <taxon>Fungi</taxon>
        <taxon>Dikarya</taxon>
        <taxon>Basidiomycota</taxon>
        <taxon>Agaricomycotina</taxon>
        <taxon>Agaricomycetes</taxon>
        <taxon>Agaricomycetidae</taxon>
        <taxon>Agaricales</taxon>
        <taxon>Marasmiineae</taxon>
        <taxon>Omphalotaceae</taxon>
        <taxon>Marasmiellus</taxon>
    </lineage>
</organism>
<evidence type="ECO:0000256" key="4">
    <source>
        <dbReference type="ARBA" id="ARBA00022723"/>
    </source>
</evidence>
<comment type="caution">
    <text evidence="8">The sequence shown here is derived from an EMBL/GenBank/DDBJ whole genome shotgun (WGS) entry which is preliminary data.</text>
</comment>
<evidence type="ECO:0000313" key="8">
    <source>
        <dbReference type="EMBL" id="KAK7463458.1"/>
    </source>
</evidence>
<dbReference type="InterPro" id="IPR002403">
    <property type="entry name" value="Cyt_P450_E_grp-IV"/>
</dbReference>
<keyword evidence="3 6" id="KW-0349">Heme</keyword>
<dbReference type="SUPFAM" id="SSF48264">
    <property type="entry name" value="Cytochrome P450"/>
    <property type="match status" value="1"/>
</dbReference>
<dbReference type="EC" id="1.14.14.154" evidence="8"/>
<dbReference type="EMBL" id="JBANRG010000009">
    <property type="protein sequence ID" value="KAK7463458.1"/>
    <property type="molecule type" value="Genomic_DNA"/>
</dbReference>
<keyword evidence="7" id="KW-0472">Membrane</keyword>
<dbReference type="PRINTS" id="PR00385">
    <property type="entry name" value="P450"/>
</dbReference>
<keyword evidence="6" id="KW-0503">Monooxygenase</keyword>
<keyword evidence="5 6" id="KW-0408">Iron</keyword>
<keyword evidence="7" id="KW-1133">Transmembrane helix</keyword>
<dbReference type="CDD" id="cd11042">
    <property type="entry name" value="CYP51-like"/>
    <property type="match status" value="1"/>
</dbReference>
<accession>A0ABR1JKX1</accession>
<comment type="similarity">
    <text evidence="2 6">Belongs to the cytochrome P450 family.</text>
</comment>
<evidence type="ECO:0000256" key="2">
    <source>
        <dbReference type="ARBA" id="ARBA00010617"/>
    </source>
</evidence>
<dbReference type="InterPro" id="IPR050529">
    <property type="entry name" value="CYP450_sterol_14alpha_dmase"/>
</dbReference>
<protein>
    <submittedName>
        <fullName evidence="8">Lanosterol 14-alpha-demethylase</fullName>
        <ecNumber evidence="8">1.14.14.154</ecNumber>
    </submittedName>
</protein>
<dbReference type="PRINTS" id="PR00465">
    <property type="entry name" value="EP450IV"/>
</dbReference>
<keyword evidence="4 6" id="KW-0479">Metal-binding</keyword>
<evidence type="ECO:0000256" key="5">
    <source>
        <dbReference type="ARBA" id="ARBA00023004"/>
    </source>
</evidence>
<dbReference type="InterPro" id="IPR017972">
    <property type="entry name" value="Cyt_P450_CS"/>
</dbReference>
<name>A0ABR1JKX1_9AGAR</name>
<gene>
    <name evidence="8" type="primary">ERG11_2</name>
    <name evidence="8" type="ORF">VKT23_006808</name>
</gene>
<evidence type="ECO:0000256" key="6">
    <source>
        <dbReference type="RuleBase" id="RU000461"/>
    </source>
</evidence>
<sequence>MSNTTGPSIPIVPDAWAGYLAQAKDLPTSRLALLALVNVPVLAIVLNVLWQLLIPRRKSDPPLVFHWIPIIGSAIEYGNNPLKFFLTCREKYGDVFTFILLGRRVTVALGPKGNNFVLGGKSTVFGAEEAYTHLTTPVFGKDVVYDVPNDVFMEQKKFVKFGLTTENFRAYVGMIEEEVENFLNTDSAFHIYQQNDISGWGHFDVLESLADITILTASRTLQGSEVRSNLDKSFSKLYNDLDGGFTPLNFMFPNLPLESYRKRDLAQKKMSEFYVSAIQKRREGSGNNDHDMIASLMSQTYRSGKPLRDHEIAHIMIALLMAGQHTSSATSSWALLHMADNPEFVEALYQEQVKHFGTADGKFRPLNYEEMRDLPLLDAAIRETLRLHPPIHSIMRYVRDDVPVPPTYAAPSKDGSFVVPQGHYVLASPLVSQMDPKVWKEPTKWDPYRWSDPEGVASQALKTYVDGDGEKIDFGFGAVSKGTESPYQPFGAGRHRCIGEQFAYLQLGTILATIVRKMEIRIPTGVPEHNYHTMITLPKKPRNIFYRRRHFD</sequence>